<evidence type="ECO:0000313" key="2">
    <source>
        <dbReference type="Proteomes" id="UP001197378"/>
    </source>
</evidence>
<gene>
    <name evidence="1" type="ORF">HFQ13_07505</name>
</gene>
<sequence>MSKLAVVLLSDMKESVKVEMAMRFALVAQQEKLLDDLRFYFFGPGVRVPGQILESGSELEKVLQQLLNSGMTTVACVYNARQMGEAEHLQKAEIEARAIGPELTRLVADGYQVMTF</sequence>
<organism evidence="1 2">
    <name type="scientific">Igneacidithiobacillus copahuensis</name>
    <dbReference type="NCBI Taxonomy" id="2724909"/>
    <lineage>
        <taxon>Bacteria</taxon>
        <taxon>Pseudomonadati</taxon>
        <taxon>Pseudomonadota</taxon>
        <taxon>Acidithiobacillia</taxon>
        <taxon>Acidithiobacillales</taxon>
        <taxon>Acidithiobacillaceae</taxon>
        <taxon>Igneacidithiobacillus</taxon>
    </lineage>
</organism>
<evidence type="ECO:0000313" key="1">
    <source>
        <dbReference type="EMBL" id="MBU2788048.1"/>
    </source>
</evidence>
<dbReference type="Proteomes" id="UP001197378">
    <property type="component" value="Unassembled WGS sequence"/>
</dbReference>
<dbReference type="RefSeq" id="WP_215871137.1">
    <property type="nucleotide sequence ID" value="NZ_JAAXYO010000097.1"/>
</dbReference>
<dbReference type="AlphaFoldDB" id="A0AAE2YQF2"/>
<dbReference type="InterPro" id="IPR027396">
    <property type="entry name" value="DsrEFH-like"/>
</dbReference>
<protein>
    <submittedName>
        <fullName evidence="1">Uncharacterized protein</fullName>
    </submittedName>
</protein>
<dbReference type="SUPFAM" id="SSF75169">
    <property type="entry name" value="DsrEFH-like"/>
    <property type="match status" value="1"/>
</dbReference>
<reference evidence="1" key="1">
    <citation type="journal article" date="2021" name="ISME J.">
        <title>Genomic evolution of the class Acidithiobacillia: deep-branching Proteobacteria living in extreme acidic conditions.</title>
        <authorList>
            <person name="Moya-Beltran A."/>
            <person name="Beard S."/>
            <person name="Rojas-Villalobos C."/>
            <person name="Issotta F."/>
            <person name="Gallardo Y."/>
            <person name="Ulloa R."/>
            <person name="Giaveno A."/>
            <person name="Degli Esposti M."/>
            <person name="Johnson D.B."/>
            <person name="Quatrini R."/>
        </authorList>
    </citation>
    <scope>NUCLEOTIDE SEQUENCE</scope>
    <source>
        <strain evidence="1">VAN18-1</strain>
    </source>
</reference>
<dbReference type="Gene3D" id="3.40.1260.10">
    <property type="entry name" value="DsrEFH-like"/>
    <property type="match status" value="1"/>
</dbReference>
<comment type="caution">
    <text evidence="1">The sequence shown here is derived from an EMBL/GenBank/DDBJ whole genome shotgun (WGS) entry which is preliminary data.</text>
</comment>
<proteinExistence type="predicted"/>
<name>A0AAE2YQF2_9PROT</name>
<dbReference type="EMBL" id="JAAXYO010000097">
    <property type="protein sequence ID" value="MBU2788048.1"/>
    <property type="molecule type" value="Genomic_DNA"/>
</dbReference>
<accession>A0AAE2YQF2</accession>
<keyword evidence="2" id="KW-1185">Reference proteome</keyword>